<evidence type="ECO:0000313" key="1">
    <source>
        <dbReference type="EMBL" id="MBV0925171.1"/>
    </source>
</evidence>
<dbReference type="RefSeq" id="WP_162318009.1">
    <property type="nucleotide sequence ID" value="NZ_JAHQXF010000002.1"/>
</dbReference>
<comment type="caution">
    <text evidence="1">The sequence shown here is derived from an EMBL/GenBank/DDBJ whole genome shotgun (WGS) entry which is preliminary data.</text>
</comment>
<proteinExistence type="predicted"/>
<name>A0A8J7YAR4_9EURY</name>
<organism evidence="1 2">
    <name type="scientific">Haloarcula limicola</name>
    <dbReference type="NCBI Taxonomy" id="1429915"/>
    <lineage>
        <taxon>Archaea</taxon>
        <taxon>Methanobacteriati</taxon>
        <taxon>Methanobacteriota</taxon>
        <taxon>Stenosarchaea group</taxon>
        <taxon>Halobacteria</taxon>
        <taxon>Halobacteriales</taxon>
        <taxon>Haloarculaceae</taxon>
        <taxon>Haloarcula</taxon>
    </lineage>
</organism>
<evidence type="ECO:0000313" key="2">
    <source>
        <dbReference type="Proteomes" id="UP000766550"/>
    </source>
</evidence>
<gene>
    <name evidence="1" type="ORF">KTS45_13280</name>
</gene>
<dbReference type="OrthoDB" id="374790at2157"/>
<reference evidence="1 2" key="1">
    <citation type="submission" date="2021-06" db="EMBL/GenBank/DDBJ databases">
        <title>New haloarchaea isolates fom saline soil.</title>
        <authorList>
            <person name="Duran-Viseras A."/>
            <person name="Sanchez-Porro C.S."/>
            <person name="Ventosa A."/>
        </authorList>
    </citation>
    <scope>NUCLEOTIDE SEQUENCE [LARGE SCALE GENOMIC DNA]</scope>
    <source>
        <strain evidence="1 2">JCM 183640</strain>
    </source>
</reference>
<protein>
    <submittedName>
        <fullName evidence="1">Uncharacterized protein</fullName>
    </submittedName>
</protein>
<dbReference type="AlphaFoldDB" id="A0A8J7YAR4"/>
<dbReference type="Proteomes" id="UP000766550">
    <property type="component" value="Unassembled WGS sequence"/>
</dbReference>
<accession>A0A8J7YAR4</accession>
<keyword evidence="2" id="KW-1185">Reference proteome</keyword>
<sequence length="69" mass="7570">MSGDKDDVPGGDPVMLGDGETPVPCFDPHCCEHATVPCFDTNVRREVAFCNAHVEEWAANEHIVRSSDR</sequence>
<dbReference type="EMBL" id="JAHQXF010000002">
    <property type="protein sequence ID" value="MBV0925171.1"/>
    <property type="molecule type" value="Genomic_DNA"/>
</dbReference>